<dbReference type="Proteomes" id="UP000826271">
    <property type="component" value="Unassembled WGS sequence"/>
</dbReference>
<name>A0AAV6X0D5_9LAMI</name>
<evidence type="ECO:0000313" key="2">
    <source>
        <dbReference type="EMBL" id="KAG8372630.1"/>
    </source>
</evidence>
<dbReference type="PANTHER" id="PTHR33710:SF62">
    <property type="entry name" value="DUF4283 DOMAIN PROTEIN"/>
    <property type="match status" value="1"/>
</dbReference>
<dbReference type="Gene3D" id="3.30.420.10">
    <property type="entry name" value="Ribonuclease H-like superfamily/Ribonuclease H"/>
    <property type="match status" value="1"/>
</dbReference>
<dbReference type="AlphaFoldDB" id="A0AAV6X0D5"/>
<dbReference type="Gene3D" id="3.60.10.10">
    <property type="entry name" value="Endonuclease/exonuclease/phosphatase"/>
    <property type="match status" value="1"/>
</dbReference>
<sequence>MEDFGNTLADSRLLDAGFEGEPFTWTNRRLWQRLDRALISIDWADFFGSTRIIHHPRGISDHSPLEIIAESSSRRTQLLSGFKTCGSSTMNYRGFGLGPEAAEAYAALDAMSLARSNGWRHIQLEGDCLAVKNKLKANIVDISPLGPLVHDILRLVRFFDSVIFSFVRRTGNAPAHMLARSARELLEGNRVLPPQALSTFLSDSI</sequence>
<dbReference type="PANTHER" id="PTHR33710">
    <property type="entry name" value="BNAC02G09200D PROTEIN"/>
    <property type="match status" value="1"/>
</dbReference>
<protein>
    <recommendedName>
        <fullName evidence="1">RNase H type-1 domain-containing protein</fullName>
    </recommendedName>
</protein>
<feature type="domain" description="RNase H type-1" evidence="1">
    <location>
        <begin position="98"/>
        <end position="182"/>
    </location>
</feature>
<proteinExistence type="predicted"/>
<dbReference type="InterPro" id="IPR012337">
    <property type="entry name" value="RNaseH-like_sf"/>
</dbReference>
<dbReference type="GO" id="GO:0003676">
    <property type="term" value="F:nucleic acid binding"/>
    <property type="evidence" value="ECO:0007669"/>
    <property type="project" value="InterPro"/>
</dbReference>
<dbReference type="InterPro" id="IPR002156">
    <property type="entry name" value="RNaseH_domain"/>
</dbReference>
<gene>
    <name evidence="2" type="ORF">BUALT_Bualt12G0086600</name>
</gene>
<dbReference type="SUPFAM" id="SSF53098">
    <property type="entry name" value="Ribonuclease H-like"/>
    <property type="match status" value="1"/>
</dbReference>
<evidence type="ECO:0000313" key="3">
    <source>
        <dbReference type="Proteomes" id="UP000826271"/>
    </source>
</evidence>
<reference evidence="2" key="1">
    <citation type="submission" date="2019-10" db="EMBL/GenBank/DDBJ databases">
        <authorList>
            <person name="Zhang R."/>
            <person name="Pan Y."/>
            <person name="Wang J."/>
            <person name="Ma R."/>
            <person name="Yu S."/>
        </authorList>
    </citation>
    <scope>NUCLEOTIDE SEQUENCE</scope>
    <source>
        <strain evidence="2">LA-IB0</strain>
        <tissue evidence="2">Leaf</tissue>
    </source>
</reference>
<dbReference type="InterPro" id="IPR044730">
    <property type="entry name" value="RNase_H-like_dom_plant"/>
</dbReference>
<comment type="caution">
    <text evidence="2">The sequence shown here is derived from an EMBL/GenBank/DDBJ whole genome shotgun (WGS) entry which is preliminary data.</text>
</comment>
<evidence type="ECO:0000259" key="1">
    <source>
        <dbReference type="Pfam" id="PF13456"/>
    </source>
</evidence>
<dbReference type="SUPFAM" id="SSF56219">
    <property type="entry name" value="DNase I-like"/>
    <property type="match status" value="1"/>
</dbReference>
<dbReference type="Pfam" id="PF13456">
    <property type="entry name" value="RVT_3"/>
    <property type="match status" value="1"/>
</dbReference>
<dbReference type="EMBL" id="WHWC01000012">
    <property type="protein sequence ID" value="KAG8372630.1"/>
    <property type="molecule type" value="Genomic_DNA"/>
</dbReference>
<organism evidence="2 3">
    <name type="scientific">Buddleja alternifolia</name>
    <dbReference type="NCBI Taxonomy" id="168488"/>
    <lineage>
        <taxon>Eukaryota</taxon>
        <taxon>Viridiplantae</taxon>
        <taxon>Streptophyta</taxon>
        <taxon>Embryophyta</taxon>
        <taxon>Tracheophyta</taxon>
        <taxon>Spermatophyta</taxon>
        <taxon>Magnoliopsida</taxon>
        <taxon>eudicotyledons</taxon>
        <taxon>Gunneridae</taxon>
        <taxon>Pentapetalae</taxon>
        <taxon>asterids</taxon>
        <taxon>lamiids</taxon>
        <taxon>Lamiales</taxon>
        <taxon>Scrophulariaceae</taxon>
        <taxon>Buddlejeae</taxon>
        <taxon>Buddleja</taxon>
    </lineage>
</organism>
<dbReference type="InterPro" id="IPR036691">
    <property type="entry name" value="Endo/exonu/phosph_ase_sf"/>
</dbReference>
<dbReference type="InterPro" id="IPR036397">
    <property type="entry name" value="RNaseH_sf"/>
</dbReference>
<accession>A0AAV6X0D5</accession>
<keyword evidence="3" id="KW-1185">Reference proteome</keyword>
<dbReference type="CDD" id="cd06222">
    <property type="entry name" value="RNase_H_like"/>
    <property type="match status" value="1"/>
</dbReference>
<dbReference type="GO" id="GO:0004523">
    <property type="term" value="F:RNA-DNA hybrid ribonuclease activity"/>
    <property type="evidence" value="ECO:0007669"/>
    <property type="project" value="InterPro"/>
</dbReference>